<dbReference type="Pfam" id="PF24644">
    <property type="entry name" value="DUF7638"/>
    <property type="match status" value="1"/>
</dbReference>
<keyword evidence="4" id="KW-1185">Reference proteome</keyword>
<sequence>MGKYIVEGALLTDIPAGSIVYIYGLGNFSIAKKLYASFIQDKLLEIKDIQKRLKGEPTTLEICRQAHQDYLHNPSRSNQEKLRIAYENVPNHQKIYIGDMDTKDIEVRMIIYGEQEIENWSHYVLAKKKGETLPTIKFPKPNDS</sequence>
<name>H1YE11_9SPHI</name>
<dbReference type="eggNOG" id="COG3236">
    <property type="taxonomic scope" value="Bacteria"/>
</dbReference>
<gene>
    <name evidence="3" type="ORF">Mucpa_1015</name>
</gene>
<dbReference type="Proteomes" id="UP000002774">
    <property type="component" value="Chromosome"/>
</dbReference>
<dbReference type="InterPro" id="IPR056055">
    <property type="entry name" value="DUF7638"/>
</dbReference>
<evidence type="ECO:0000259" key="1">
    <source>
        <dbReference type="Pfam" id="PF24644"/>
    </source>
</evidence>
<evidence type="ECO:0000313" key="3">
    <source>
        <dbReference type="EMBL" id="EHQ25189.1"/>
    </source>
</evidence>
<dbReference type="RefSeq" id="WP_008504855.1">
    <property type="nucleotide sequence ID" value="NZ_CM001403.1"/>
</dbReference>
<dbReference type="AlphaFoldDB" id="H1YE11"/>
<dbReference type="InterPro" id="IPR056056">
    <property type="entry name" value="DUF7639"/>
</dbReference>
<organism evidence="3 4">
    <name type="scientific">Mucilaginibacter paludis DSM 18603</name>
    <dbReference type="NCBI Taxonomy" id="714943"/>
    <lineage>
        <taxon>Bacteria</taxon>
        <taxon>Pseudomonadati</taxon>
        <taxon>Bacteroidota</taxon>
        <taxon>Sphingobacteriia</taxon>
        <taxon>Sphingobacteriales</taxon>
        <taxon>Sphingobacteriaceae</taxon>
        <taxon>Mucilaginibacter</taxon>
    </lineage>
</organism>
<evidence type="ECO:0000259" key="2">
    <source>
        <dbReference type="Pfam" id="PF24645"/>
    </source>
</evidence>
<dbReference type="Pfam" id="PF24645">
    <property type="entry name" value="DUF7639"/>
    <property type="match status" value="1"/>
</dbReference>
<dbReference type="HOGENOM" id="CLU_1794335_0_0_10"/>
<reference evidence="3" key="1">
    <citation type="submission" date="2011-09" db="EMBL/GenBank/DDBJ databases">
        <title>The permanent draft genome of Mucilaginibacter paludis DSM 18603.</title>
        <authorList>
            <consortium name="US DOE Joint Genome Institute (JGI-PGF)"/>
            <person name="Lucas S."/>
            <person name="Han J."/>
            <person name="Lapidus A."/>
            <person name="Bruce D."/>
            <person name="Goodwin L."/>
            <person name="Pitluck S."/>
            <person name="Peters L."/>
            <person name="Kyrpides N."/>
            <person name="Mavromatis K."/>
            <person name="Ivanova N."/>
            <person name="Mikhailova N."/>
            <person name="Held B."/>
            <person name="Detter J.C."/>
            <person name="Tapia R."/>
            <person name="Han C."/>
            <person name="Land M."/>
            <person name="Hauser L."/>
            <person name="Markowitz V."/>
            <person name="Cheng J.-F."/>
            <person name="Hugenholtz P."/>
            <person name="Woyke T."/>
            <person name="Wu D."/>
            <person name="Tindall B."/>
            <person name="Brambilla E."/>
            <person name="Klenk H.-P."/>
            <person name="Eisen J.A."/>
        </authorList>
    </citation>
    <scope>NUCLEOTIDE SEQUENCE [LARGE SCALE GENOMIC DNA]</scope>
    <source>
        <strain evidence="3">DSM 18603</strain>
    </source>
</reference>
<protein>
    <submittedName>
        <fullName evidence="3">Uncharacterized protein</fullName>
    </submittedName>
</protein>
<dbReference type="EMBL" id="CM001403">
    <property type="protein sequence ID" value="EHQ25189.1"/>
    <property type="molecule type" value="Genomic_DNA"/>
</dbReference>
<dbReference type="OrthoDB" id="643483at2"/>
<proteinExistence type="predicted"/>
<dbReference type="STRING" id="714943.Mucpa_1015"/>
<evidence type="ECO:0000313" key="4">
    <source>
        <dbReference type="Proteomes" id="UP000002774"/>
    </source>
</evidence>
<feature type="domain" description="DUF7638" evidence="1">
    <location>
        <begin position="4"/>
        <end position="57"/>
    </location>
</feature>
<feature type="domain" description="DUF7639" evidence="2">
    <location>
        <begin position="59"/>
        <end position="132"/>
    </location>
</feature>
<accession>H1YE11</accession>